<evidence type="ECO:0000313" key="7">
    <source>
        <dbReference type="Proteomes" id="UP000180280"/>
    </source>
</evidence>
<keyword evidence="1" id="KW-0677">Repeat</keyword>
<dbReference type="SUPFAM" id="SSF81901">
    <property type="entry name" value="HCP-like"/>
    <property type="match status" value="1"/>
</dbReference>
<comment type="caution">
    <text evidence="6">The sequence shown here is derived from an EMBL/GenBank/DDBJ whole genome shotgun (WGS) entry which is preliminary data.</text>
</comment>
<protein>
    <recommendedName>
        <fullName evidence="8">Tetratricopeptide repeat protein</fullName>
    </recommendedName>
</protein>
<dbReference type="Pfam" id="PF14559">
    <property type="entry name" value="TPR_19"/>
    <property type="match status" value="1"/>
</dbReference>
<organism evidence="6 7">
    <name type="scientific">Chromobacterium sphagni</name>
    <dbReference type="NCBI Taxonomy" id="1903179"/>
    <lineage>
        <taxon>Bacteria</taxon>
        <taxon>Pseudomonadati</taxon>
        <taxon>Pseudomonadota</taxon>
        <taxon>Betaproteobacteria</taxon>
        <taxon>Neisseriales</taxon>
        <taxon>Chromobacteriaceae</taxon>
        <taxon>Chromobacterium</taxon>
    </lineage>
</organism>
<dbReference type="InterPro" id="IPR051012">
    <property type="entry name" value="CellSynth/LPSAsmb/PSIAsmb"/>
</dbReference>
<evidence type="ECO:0000256" key="5">
    <source>
        <dbReference type="SAM" id="SignalP"/>
    </source>
</evidence>
<dbReference type="PROSITE" id="PS50005">
    <property type="entry name" value="TPR"/>
    <property type="match status" value="1"/>
</dbReference>
<dbReference type="InterPro" id="IPR011990">
    <property type="entry name" value="TPR-like_helical_dom_sf"/>
</dbReference>
<dbReference type="SUPFAM" id="SSF48452">
    <property type="entry name" value="TPR-like"/>
    <property type="match status" value="2"/>
</dbReference>
<evidence type="ECO:0000313" key="6">
    <source>
        <dbReference type="EMBL" id="OHX18164.1"/>
    </source>
</evidence>
<dbReference type="PANTHER" id="PTHR45586">
    <property type="entry name" value="TPR REPEAT-CONTAINING PROTEIN PA4667"/>
    <property type="match status" value="1"/>
</dbReference>
<accession>A0ABX3C974</accession>
<keyword evidence="5" id="KW-0732">Signal</keyword>
<dbReference type="Proteomes" id="UP000180280">
    <property type="component" value="Unassembled WGS sequence"/>
</dbReference>
<dbReference type="InterPro" id="IPR019734">
    <property type="entry name" value="TPR_rpt"/>
</dbReference>
<dbReference type="Gene3D" id="1.25.40.10">
    <property type="entry name" value="Tetratricopeptide repeat domain"/>
    <property type="match status" value="2"/>
</dbReference>
<dbReference type="SMART" id="SM00028">
    <property type="entry name" value="TPR"/>
    <property type="match status" value="5"/>
</dbReference>
<proteinExistence type="predicted"/>
<evidence type="ECO:0000256" key="4">
    <source>
        <dbReference type="SAM" id="MobiDB-lite"/>
    </source>
</evidence>
<evidence type="ECO:0000256" key="3">
    <source>
        <dbReference type="PROSITE-ProRule" id="PRU00339"/>
    </source>
</evidence>
<keyword evidence="7" id="KW-1185">Reference proteome</keyword>
<feature type="signal peptide" evidence="5">
    <location>
        <begin position="1"/>
        <end position="22"/>
    </location>
</feature>
<evidence type="ECO:0000256" key="2">
    <source>
        <dbReference type="ARBA" id="ARBA00022803"/>
    </source>
</evidence>
<keyword evidence="2 3" id="KW-0802">TPR repeat</keyword>
<gene>
    <name evidence="6" type="ORF">BI344_11625</name>
</gene>
<evidence type="ECO:0008006" key="8">
    <source>
        <dbReference type="Google" id="ProtNLM"/>
    </source>
</evidence>
<reference evidence="6 7" key="1">
    <citation type="submission" date="2016-09" db="EMBL/GenBank/DDBJ databases">
        <title>Chromobacterium muskegensis sp. nov., an insecticidal bacterium isolated from Sphagnum bogs.</title>
        <authorList>
            <person name="Sparks M.E."/>
            <person name="Blackburn M.B."/>
            <person name="Gundersen-Rindal D.E."/>
            <person name="Mitchell A."/>
            <person name="Farrar R."/>
            <person name="Kuhar D."/>
        </authorList>
    </citation>
    <scope>NUCLEOTIDE SEQUENCE [LARGE SCALE GENOMIC DNA]</scope>
    <source>
        <strain evidence="6 7">14B-1</strain>
    </source>
</reference>
<name>A0ABX3C974_9NEIS</name>
<sequence length="587" mass="64779">MRMKPLKRTLPLLLALLLPACASVKPPAAQPVAAAQGAADDSDAGAKPDEAKLPKQELTPEILYGVLAGEIAANRGAVGSAGLTYLDLARQTRDPRMAQRAAEFCLLSGQLKEATEALSLWIALDPDSLPAREQLFITLMRGGKLAQSKPLIEDLLRREPARAPAIFVQLARLGARQDGGSAESYQLVADLASRYLDLPEARFAVLAAAADNNDQKVVDREFDRLAQIAPKWDLPVAWQVDRLRRKDIPGAADFLQRELARRPDAGLELQAAYPRLLVGAKRFVEARAAFEALLKTHPDNPDLLYATGLLAYQMRDLKVADERLQRALAQQYPEQDFVRYTLGQIAEDDHDVARAENWYRQVGPGQQQYLPAQSRLAMLEAGEGQLDAALSRLGQLGGTDQEKVSLALLQSQLARDAKQPRKAYDLLSKALQGQPKSGELLYERSLVSDMLGNTGNAERDLKQILKDKPGDVQSLNALGYTLANRTTRYKEAYAYIEKALKAEPDNPVILDSMGWVQYKLGRLEPARKNLDKAYQAMPDPEVAAHLGEVLWKLGRHDEARAVWSKELAAHPDHDVLTETIQRLGVKL</sequence>
<evidence type="ECO:0000256" key="1">
    <source>
        <dbReference type="ARBA" id="ARBA00022737"/>
    </source>
</evidence>
<feature type="region of interest" description="Disordered" evidence="4">
    <location>
        <begin position="32"/>
        <end position="52"/>
    </location>
</feature>
<dbReference type="Pfam" id="PF13432">
    <property type="entry name" value="TPR_16"/>
    <property type="match status" value="1"/>
</dbReference>
<dbReference type="PANTHER" id="PTHR45586:SF16">
    <property type="entry name" value="DOMAIN PROTEIN, PUTATIVE-RELATED"/>
    <property type="match status" value="1"/>
</dbReference>
<dbReference type="EMBL" id="MKCT01000061">
    <property type="protein sequence ID" value="OHX18164.1"/>
    <property type="molecule type" value="Genomic_DNA"/>
</dbReference>
<feature type="chain" id="PRO_5046168631" description="Tetratricopeptide repeat protein" evidence="5">
    <location>
        <begin position="23"/>
        <end position="587"/>
    </location>
</feature>
<feature type="repeat" description="TPR" evidence="3">
    <location>
        <begin position="540"/>
        <end position="573"/>
    </location>
</feature>